<feature type="compositionally biased region" description="Pro residues" evidence="1">
    <location>
        <begin position="487"/>
        <end position="504"/>
    </location>
</feature>
<feature type="transmembrane region" description="Helical" evidence="2">
    <location>
        <begin position="67"/>
        <end position="88"/>
    </location>
</feature>
<feature type="region of interest" description="Disordered" evidence="1">
    <location>
        <begin position="479"/>
        <end position="532"/>
    </location>
</feature>
<feature type="transmembrane region" description="Helical" evidence="2">
    <location>
        <begin position="34"/>
        <end position="55"/>
    </location>
</feature>
<feature type="region of interest" description="Disordered" evidence="1">
    <location>
        <begin position="377"/>
        <end position="403"/>
    </location>
</feature>
<keyword evidence="3" id="KW-0732">Signal</keyword>
<evidence type="ECO:0000256" key="3">
    <source>
        <dbReference type="SAM" id="SignalP"/>
    </source>
</evidence>
<sequence length="532" mass="54733">MRFLLWLAWCWFVAPSRSVVTRGGWIWFHCHVLPGSVGILTLVVALLVGFGDAGLRCRSPCDALRLFRSHVSFVSVRVSVLLAALLLTDFGRRLLFLSFAHFRCPLAEILSCFLLPLWLCIGGSLHPLPLPCSRAWHGAFPRPLWPCPAAFSVIPSFYGVLPHPGVRCPGNLMCMRPPGCALLCLVPPLLGPSVLGGSRSLGCAAKAPSVVRFCAAKAPTPPCAVRPYAAKATRAGSVCAAKAHRASAPCAAKATRVGSVCAPLVLTGDFRPICGLRPPLLGVQVLALGPTCGPCIACLASFAFSLLLLLVREVPPLSPAPSVASSPPASASAAAASVPAPAASDAAASVPVSAPVRPAPAASDAAASDVPVTAGRVATGSAPMSAPPPRGKLTADDDGESTGLDDVIDEAADALLRDVASSILGNISASSTVPATVVSTLAACSSPLPPVSRPASTCARRLSMPPIPEQDDFDAWYAAQVHAASKAPPPPSSSAGPSPRPAPSRPNKRAASNTDPSRVKRSRPTTRTSLLS</sequence>
<evidence type="ECO:0000313" key="5">
    <source>
        <dbReference type="Proteomes" id="UP001396334"/>
    </source>
</evidence>
<evidence type="ECO:0000313" key="4">
    <source>
        <dbReference type="EMBL" id="KAK9003711.1"/>
    </source>
</evidence>
<evidence type="ECO:0000256" key="2">
    <source>
        <dbReference type="SAM" id="Phobius"/>
    </source>
</evidence>
<feature type="chain" id="PRO_5046223835" evidence="3">
    <location>
        <begin position="19"/>
        <end position="532"/>
    </location>
</feature>
<organism evidence="4 5">
    <name type="scientific">Hibiscus sabdariffa</name>
    <name type="common">roselle</name>
    <dbReference type="NCBI Taxonomy" id="183260"/>
    <lineage>
        <taxon>Eukaryota</taxon>
        <taxon>Viridiplantae</taxon>
        <taxon>Streptophyta</taxon>
        <taxon>Embryophyta</taxon>
        <taxon>Tracheophyta</taxon>
        <taxon>Spermatophyta</taxon>
        <taxon>Magnoliopsida</taxon>
        <taxon>eudicotyledons</taxon>
        <taxon>Gunneridae</taxon>
        <taxon>Pentapetalae</taxon>
        <taxon>rosids</taxon>
        <taxon>malvids</taxon>
        <taxon>Malvales</taxon>
        <taxon>Malvaceae</taxon>
        <taxon>Malvoideae</taxon>
        <taxon>Hibiscus</taxon>
    </lineage>
</organism>
<name>A0ABR2QTB1_9ROSI</name>
<feature type="signal peptide" evidence="3">
    <location>
        <begin position="1"/>
        <end position="18"/>
    </location>
</feature>
<keyword evidence="2" id="KW-0472">Membrane</keyword>
<dbReference type="Proteomes" id="UP001396334">
    <property type="component" value="Unassembled WGS sequence"/>
</dbReference>
<protein>
    <submittedName>
        <fullName evidence="4">Uncharacterized protein</fullName>
    </submittedName>
</protein>
<accession>A0ABR2QTB1</accession>
<keyword evidence="5" id="KW-1185">Reference proteome</keyword>
<proteinExistence type="predicted"/>
<evidence type="ECO:0000256" key="1">
    <source>
        <dbReference type="SAM" id="MobiDB-lite"/>
    </source>
</evidence>
<keyword evidence="2" id="KW-0812">Transmembrane</keyword>
<comment type="caution">
    <text evidence="4">The sequence shown here is derived from an EMBL/GenBank/DDBJ whole genome shotgun (WGS) entry which is preliminary data.</text>
</comment>
<gene>
    <name evidence="4" type="ORF">V6N11_084343</name>
</gene>
<keyword evidence="2" id="KW-1133">Transmembrane helix</keyword>
<reference evidence="4 5" key="1">
    <citation type="journal article" date="2024" name="G3 (Bethesda)">
        <title>Genome assembly of Hibiscus sabdariffa L. provides insights into metabolisms of medicinal natural products.</title>
        <authorList>
            <person name="Kim T."/>
        </authorList>
    </citation>
    <scope>NUCLEOTIDE SEQUENCE [LARGE SCALE GENOMIC DNA]</scope>
    <source>
        <strain evidence="4">TK-2024</strain>
        <tissue evidence="4">Old leaves</tissue>
    </source>
</reference>
<dbReference type="EMBL" id="JBBPBN010000033">
    <property type="protein sequence ID" value="KAK9003711.1"/>
    <property type="molecule type" value="Genomic_DNA"/>
</dbReference>